<gene>
    <name evidence="2" type="ORF">MUK42_12566</name>
</gene>
<dbReference type="AlphaFoldDB" id="A0A9E7HLD5"/>
<feature type="region of interest" description="Disordered" evidence="1">
    <location>
        <begin position="46"/>
        <end position="73"/>
    </location>
</feature>
<organism evidence="2 3">
    <name type="scientific">Musa troglodytarum</name>
    <name type="common">fe'i banana</name>
    <dbReference type="NCBI Taxonomy" id="320322"/>
    <lineage>
        <taxon>Eukaryota</taxon>
        <taxon>Viridiplantae</taxon>
        <taxon>Streptophyta</taxon>
        <taxon>Embryophyta</taxon>
        <taxon>Tracheophyta</taxon>
        <taxon>Spermatophyta</taxon>
        <taxon>Magnoliopsida</taxon>
        <taxon>Liliopsida</taxon>
        <taxon>Zingiberales</taxon>
        <taxon>Musaceae</taxon>
        <taxon>Musa</taxon>
    </lineage>
</organism>
<evidence type="ECO:0000256" key="1">
    <source>
        <dbReference type="SAM" id="MobiDB-lite"/>
    </source>
</evidence>
<evidence type="ECO:0000313" key="2">
    <source>
        <dbReference type="EMBL" id="URE32229.1"/>
    </source>
</evidence>
<evidence type="ECO:0000313" key="3">
    <source>
        <dbReference type="Proteomes" id="UP001055439"/>
    </source>
</evidence>
<proteinExistence type="predicted"/>
<feature type="compositionally biased region" description="Basic and acidic residues" evidence="1">
    <location>
        <begin position="46"/>
        <end position="68"/>
    </location>
</feature>
<sequence length="110" mass="12660">MRALPEDEESGMQPRMTCRHKLEEECLHLQVAGKLHRKAEQWEIKQKTVGDHTSKECRESNAAKDDLPAHAGRRVPSLQVVGKRNWRTLTVPQPFSIHRPMDDIKTSIIL</sequence>
<reference evidence="2" key="1">
    <citation type="submission" date="2022-05" db="EMBL/GenBank/DDBJ databases">
        <title>The Musa troglodytarum L. genome provides insights into the mechanism of non-climacteric behaviour and enrichment of carotenoids.</title>
        <authorList>
            <person name="Wang J."/>
        </authorList>
    </citation>
    <scope>NUCLEOTIDE SEQUENCE</scope>
    <source>
        <tissue evidence="2">Leaf</tissue>
    </source>
</reference>
<accession>A0A9E7HLD5</accession>
<dbReference type="Proteomes" id="UP001055439">
    <property type="component" value="Chromosome 8"/>
</dbReference>
<keyword evidence="3" id="KW-1185">Reference proteome</keyword>
<name>A0A9E7HLD5_9LILI</name>
<protein>
    <submittedName>
        <fullName evidence="2">Uncharacterized protein</fullName>
    </submittedName>
</protein>
<dbReference type="EMBL" id="CP097510">
    <property type="protein sequence ID" value="URE32229.1"/>
    <property type="molecule type" value="Genomic_DNA"/>
</dbReference>